<name>A0A9D4JLD7_DREPO</name>
<sequence length="61" mass="7086">MDPHETHTSSESHVGRLTYQNSAQYLNQLHKKPPENGMLDRLMDRQSNFYIVFATLQGHTN</sequence>
<dbReference type="AlphaFoldDB" id="A0A9D4JLD7"/>
<organism evidence="2 3">
    <name type="scientific">Dreissena polymorpha</name>
    <name type="common">Zebra mussel</name>
    <name type="synonym">Mytilus polymorpha</name>
    <dbReference type="NCBI Taxonomy" id="45954"/>
    <lineage>
        <taxon>Eukaryota</taxon>
        <taxon>Metazoa</taxon>
        <taxon>Spiralia</taxon>
        <taxon>Lophotrochozoa</taxon>
        <taxon>Mollusca</taxon>
        <taxon>Bivalvia</taxon>
        <taxon>Autobranchia</taxon>
        <taxon>Heteroconchia</taxon>
        <taxon>Euheterodonta</taxon>
        <taxon>Imparidentia</taxon>
        <taxon>Neoheterodontei</taxon>
        <taxon>Myida</taxon>
        <taxon>Dreissenoidea</taxon>
        <taxon>Dreissenidae</taxon>
        <taxon>Dreissena</taxon>
    </lineage>
</organism>
<feature type="compositionally biased region" description="Basic and acidic residues" evidence="1">
    <location>
        <begin position="1"/>
        <end position="14"/>
    </location>
</feature>
<dbReference type="EMBL" id="JAIWYP010000005">
    <property type="protein sequence ID" value="KAH3816380.1"/>
    <property type="molecule type" value="Genomic_DNA"/>
</dbReference>
<proteinExistence type="predicted"/>
<evidence type="ECO:0000313" key="2">
    <source>
        <dbReference type="EMBL" id="KAH3816380.1"/>
    </source>
</evidence>
<feature type="compositionally biased region" description="Polar residues" evidence="1">
    <location>
        <begin position="18"/>
        <end position="27"/>
    </location>
</feature>
<feature type="region of interest" description="Disordered" evidence="1">
    <location>
        <begin position="1"/>
        <end position="36"/>
    </location>
</feature>
<gene>
    <name evidence="2" type="ORF">DPMN_117896</name>
</gene>
<keyword evidence="3" id="KW-1185">Reference proteome</keyword>
<evidence type="ECO:0000313" key="3">
    <source>
        <dbReference type="Proteomes" id="UP000828390"/>
    </source>
</evidence>
<protein>
    <submittedName>
        <fullName evidence="2">Uncharacterized protein</fullName>
    </submittedName>
</protein>
<reference evidence="2" key="1">
    <citation type="journal article" date="2019" name="bioRxiv">
        <title>The Genome of the Zebra Mussel, Dreissena polymorpha: A Resource for Invasive Species Research.</title>
        <authorList>
            <person name="McCartney M.A."/>
            <person name="Auch B."/>
            <person name="Kono T."/>
            <person name="Mallez S."/>
            <person name="Zhang Y."/>
            <person name="Obille A."/>
            <person name="Becker A."/>
            <person name="Abrahante J.E."/>
            <person name="Garbe J."/>
            <person name="Badalamenti J.P."/>
            <person name="Herman A."/>
            <person name="Mangelson H."/>
            <person name="Liachko I."/>
            <person name="Sullivan S."/>
            <person name="Sone E.D."/>
            <person name="Koren S."/>
            <person name="Silverstein K.A.T."/>
            <person name="Beckman K.B."/>
            <person name="Gohl D.M."/>
        </authorList>
    </citation>
    <scope>NUCLEOTIDE SEQUENCE</scope>
    <source>
        <strain evidence="2">Duluth1</strain>
        <tissue evidence="2">Whole animal</tissue>
    </source>
</reference>
<accession>A0A9D4JLD7</accession>
<evidence type="ECO:0000256" key="1">
    <source>
        <dbReference type="SAM" id="MobiDB-lite"/>
    </source>
</evidence>
<comment type="caution">
    <text evidence="2">The sequence shown here is derived from an EMBL/GenBank/DDBJ whole genome shotgun (WGS) entry which is preliminary data.</text>
</comment>
<dbReference type="Proteomes" id="UP000828390">
    <property type="component" value="Unassembled WGS sequence"/>
</dbReference>
<reference evidence="2" key="2">
    <citation type="submission" date="2020-11" db="EMBL/GenBank/DDBJ databases">
        <authorList>
            <person name="McCartney M.A."/>
            <person name="Auch B."/>
            <person name="Kono T."/>
            <person name="Mallez S."/>
            <person name="Becker A."/>
            <person name="Gohl D.M."/>
            <person name="Silverstein K.A.T."/>
            <person name="Koren S."/>
            <person name="Bechman K.B."/>
            <person name="Herman A."/>
            <person name="Abrahante J.E."/>
            <person name="Garbe J."/>
        </authorList>
    </citation>
    <scope>NUCLEOTIDE SEQUENCE</scope>
    <source>
        <strain evidence="2">Duluth1</strain>
        <tissue evidence="2">Whole animal</tissue>
    </source>
</reference>